<dbReference type="InterPro" id="IPR003595">
    <property type="entry name" value="Tyr_Pase_cat"/>
</dbReference>
<evidence type="ECO:0000256" key="1">
    <source>
        <dbReference type="SAM" id="MobiDB-lite"/>
    </source>
</evidence>
<feature type="domain" description="Tyrosine-protein phosphatase" evidence="2">
    <location>
        <begin position="1"/>
        <end position="222"/>
    </location>
</feature>
<dbReference type="PROSITE" id="PS50055">
    <property type="entry name" value="TYR_PHOSPHATASE_PTP"/>
    <property type="match status" value="2"/>
</dbReference>
<dbReference type="Gene3D" id="3.90.190.10">
    <property type="entry name" value="Protein tyrosine phosphatase superfamily"/>
    <property type="match status" value="2"/>
</dbReference>
<evidence type="ECO:0000313" key="3">
    <source>
        <dbReference type="EMBL" id="KAJ8301223.1"/>
    </source>
</evidence>
<keyword evidence="4" id="KW-1185">Reference proteome</keyword>
<dbReference type="InterPro" id="IPR029021">
    <property type="entry name" value="Prot-tyrosine_phosphatase-like"/>
</dbReference>
<dbReference type="PANTHER" id="PTHR19134">
    <property type="entry name" value="RECEPTOR-TYPE TYROSINE-PROTEIN PHOSPHATASE"/>
    <property type="match status" value="1"/>
</dbReference>
<feature type="region of interest" description="Disordered" evidence="1">
    <location>
        <begin position="505"/>
        <end position="534"/>
    </location>
</feature>
<dbReference type="Proteomes" id="UP001217089">
    <property type="component" value="Unassembled WGS sequence"/>
</dbReference>
<dbReference type="Pfam" id="PF00102">
    <property type="entry name" value="Y_phosphatase"/>
    <property type="match status" value="3"/>
</dbReference>
<evidence type="ECO:0000313" key="4">
    <source>
        <dbReference type="Proteomes" id="UP001217089"/>
    </source>
</evidence>
<protein>
    <recommendedName>
        <fullName evidence="2">Tyrosine-protein phosphatase domain-containing protein</fullName>
    </recommendedName>
</protein>
<proteinExistence type="predicted"/>
<reference evidence="3 4" key="1">
    <citation type="submission" date="2022-12" db="EMBL/GenBank/DDBJ databases">
        <title>Chromosome-level genome of Tegillarca granosa.</title>
        <authorList>
            <person name="Kim J."/>
        </authorList>
    </citation>
    <scope>NUCLEOTIDE SEQUENCE [LARGE SCALE GENOMIC DNA]</scope>
    <source>
        <strain evidence="3">Teg-2019</strain>
        <tissue evidence="3">Adductor muscle</tissue>
    </source>
</reference>
<dbReference type="InterPro" id="IPR000242">
    <property type="entry name" value="PTP_cat"/>
</dbReference>
<feature type="compositionally biased region" description="Polar residues" evidence="1">
    <location>
        <begin position="516"/>
        <end position="534"/>
    </location>
</feature>
<dbReference type="PRINTS" id="PR00700">
    <property type="entry name" value="PRTYPHPHTASE"/>
</dbReference>
<sequence length="534" mass="61683">MKQTIGSVDHSRVQLRPINGRLRSSDYINANYVDEVGYGKEKAYIATQGPLPQTFADFWRMIWEQNSLVIIMITNIMERGRRKCDKYWPEEGIEQHGPISVKHINTFSRSHYTVRIFSLKNTKIKKQFSERIVHQFHYTEWPDHGVPDFTLPVLKFVQKSSAAAHNPPGQGPIVIHCSMIQKMKDIGKINVPQFLLHIRKQRNFLVQTEDQYMLIHDALVEYIISGGDTEVKKSDLSKFIDKLTEKEDGVEESLLDKQYKLVTSYTPKEADKSVALKNFNVDKNRNQDFLPLNVKRVSLPFKPGEEGSNYINATYLQGYNKTDEFILTQHPLESTVEDFWRMVWDQNSSVILLLSPVDDDEFKKFWPEKDEPIEVDTGNFKLGFREEDETAHYVVRDFLLESTQDLALHKAFDMVETIKDLHKQNDIGPIIVVDKYGGVQGSKFCALCALHDQLIHDKAVDVYHLCKLFHTKRSGIIGSKEDYMFLYEVLESFYQDQTEKESNSFSHHLHLRGSSKKNGSLPKSPTLSAKIETN</sequence>
<evidence type="ECO:0000259" key="2">
    <source>
        <dbReference type="PROSITE" id="PS50055"/>
    </source>
</evidence>
<dbReference type="SMART" id="SM00194">
    <property type="entry name" value="PTPc"/>
    <property type="match status" value="2"/>
</dbReference>
<name>A0ABQ9E760_TEGGR</name>
<dbReference type="SUPFAM" id="SSF52799">
    <property type="entry name" value="(Phosphotyrosine protein) phosphatases II"/>
    <property type="match status" value="2"/>
</dbReference>
<comment type="caution">
    <text evidence="3">The sequence shown here is derived from an EMBL/GenBank/DDBJ whole genome shotgun (WGS) entry which is preliminary data.</text>
</comment>
<gene>
    <name evidence="3" type="ORF">KUTeg_020210</name>
</gene>
<dbReference type="SMART" id="SM00404">
    <property type="entry name" value="PTPc_motif"/>
    <property type="match status" value="2"/>
</dbReference>
<dbReference type="PANTHER" id="PTHR19134:SF540">
    <property type="entry name" value="TYROSINE-PROTEIN PHOSPHATASE 99A"/>
    <property type="match status" value="1"/>
</dbReference>
<accession>A0ABQ9E760</accession>
<dbReference type="EMBL" id="JARBDR010000918">
    <property type="protein sequence ID" value="KAJ8301223.1"/>
    <property type="molecule type" value="Genomic_DNA"/>
</dbReference>
<feature type="domain" description="Tyrosine-protein phosphatase" evidence="2">
    <location>
        <begin position="255"/>
        <end position="493"/>
    </location>
</feature>
<dbReference type="InterPro" id="IPR050348">
    <property type="entry name" value="Protein-Tyr_Phosphatase"/>
</dbReference>
<organism evidence="3 4">
    <name type="scientific">Tegillarca granosa</name>
    <name type="common">Malaysian cockle</name>
    <name type="synonym">Anadara granosa</name>
    <dbReference type="NCBI Taxonomy" id="220873"/>
    <lineage>
        <taxon>Eukaryota</taxon>
        <taxon>Metazoa</taxon>
        <taxon>Spiralia</taxon>
        <taxon>Lophotrochozoa</taxon>
        <taxon>Mollusca</taxon>
        <taxon>Bivalvia</taxon>
        <taxon>Autobranchia</taxon>
        <taxon>Pteriomorphia</taxon>
        <taxon>Arcoida</taxon>
        <taxon>Arcoidea</taxon>
        <taxon>Arcidae</taxon>
        <taxon>Tegillarca</taxon>
    </lineage>
</organism>
<feature type="non-terminal residue" evidence="3">
    <location>
        <position position="534"/>
    </location>
</feature>